<dbReference type="SUPFAM" id="SSF53448">
    <property type="entry name" value="Nucleotide-diphospho-sugar transferases"/>
    <property type="match status" value="1"/>
</dbReference>
<keyword evidence="1" id="KW-0460">Magnesium</keyword>
<dbReference type="Gene3D" id="3.90.550.10">
    <property type="entry name" value="Spore Coat Polysaccharide Biosynthesis Protein SpsA, Chain A"/>
    <property type="match status" value="1"/>
</dbReference>
<evidence type="ECO:0000313" key="4">
    <source>
        <dbReference type="Proteomes" id="UP000281904"/>
    </source>
</evidence>
<evidence type="ECO:0000256" key="1">
    <source>
        <dbReference type="ARBA" id="ARBA00022842"/>
    </source>
</evidence>
<proteinExistence type="predicted"/>
<keyword evidence="3" id="KW-0548">Nucleotidyltransferase</keyword>
<dbReference type="Pfam" id="PF12804">
    <property type="entry name" value="NTP_transf_3"/>
    <property type="match status" value="1"/>
</dbReference>
<dbReference type="PANTHER" id="PTHR43777">
    <property type="entry name" value="MOLYBDENUM COFACTOR CYTIDYLYLTRANSFERASE"/>
    <property type="match status" value="1"/>
</dbReference>
<dbReference type="GO" id="GO:0016779">
    <property type="term" value="F:nucleotidyltransferase activity"/>
    <property type="evidence" value="ECO:0007669"/>
    <property type="project" value="UniProtKB-KW"/>
</dbReference>
<dbReference type="InterPro" id="IPR025877">
    <property type="entry name" value="MobA-like_NTP_Trfase"/>
</dbReference>
<dbReference type="PANTHER" id="PTHR43777:SF1">
    <property type="entry name" value="MOLYBDENUM COFACTOR CYTIDYLYLTRANSFERASE"/>
    <property type="match status" value="1"/>
</dbReference>
<name>A0A3S4WH87_SERRU</name>
<organism evidence="3 4">
    <name type="scientific">Serratia rubidaea</name>
    <name type="common">Serratia marinorubra</name>
    <dbReference type="NCBI Taxonomy" id="61652"/>
    <lineage>
        <taxon>Bacteria</taxon>
        <taxon>Pseudomonadati</taxon>
        <taxon>Pseudomonadota</taxon>
        <taxon>Gammaproteobacteria</taxon>
        <taxon>Enterobacterales</taxon>
        <taxon>Yersiniaceae</taxon>
        <taxon>Serratia</taxon>
    </lineage>
</organism>
<evidence type="ECO:0000259" key="2">
    <source>
        <dbReference type="Pfam" id="PF12804"/>
    </source>
</evidence>
<dbReference type="CDD" id="cd04182">
    <property type="entry name" value="GT_2_like_f"/>
    <property type="match status" value="1"/>
</dbReference>
<dbReference type="InterPro" id="IPR029044">
    <property type="entry name" value="Nucleotide-diphossugar_trans"/>
</dbReference>
<accession>A0A3S4WH87</accession>
<feature type="domain" description="MobA-like NTP transferase" evidence="2">
    <location>
        <begin position="6"/>
        <end position="160"/>
    </location>
</feature>
<protein>
    <submittedName>
        <fullName evidence="3">2-C-methyl-D-erythritol 4-phosphate cytidylyltransferase</fullName>
    </submittedName>
</protein>
<dbReference type="AlphaFoldDB" id="A0A3S4WH87"/>
<sequence length="189" mass="20286">MTTGIVIAAAGRSERFIRAGGSGNKLNALLGERTLFARTLQQAQHSGLPLVVVTRPDNQRVRRHCAEQQVETVLLDSHGLGDSIAAGVAARPQWDGWLIHLADMPFVPPDIFRQTAAALQQHAIVRPCVNGRPGHPVGFSAALRNALCALRGDDGGRSVLFGREVHLISVDNPAIVMDIDLPSQLADNE</sequence>
<keyword evidence="3" id="KW-0808">Transferase</keyword>
<gene>
    <name evidence="3" type="ORF">NCTC10036_02396</name>
</gene>
<reference evidence="3 4" key="1">
    <citation type="submission" date="2018-12" db="EMBL/GenBank/DDBJ databases">
        <authorList>
            <consortium name="Pathogen Informatics"/>
        </authorList>
    </citation>
    <scope>NUCLEOTIDE SEQUENCE [LARGE SCALE GENOMIC DNA]</scope>
    <source>
        <strain evidence="3 4">NCTC10036</strain>
    </source>
</reference>
<dbReference type="RefSeq" id="WP_126531465.1">
    <property type="nucleotide sequence ID" value="NZ_LR134493.1"/>
</dbReference>
<dbReference type="EMBL" id="LR134493">
    <property type="protein sequence ID" value="VEI65715.1"/>
    <property type="molecule type" value="Genomic_DNA"/>
</dbReference>
<dbReference type="Proteomes" id="UP000281904">
    <property type="component" value="Chromosome"/>
</dbReference>
<evidence type="ECO:0000313" key="3">
    <source>
        <dbReference type="EMBL" id="VEI65715.1"/>
    </source>
</evidence>